<reference evidence="4" key="1">
    <citation type="submission" date="2024-05" db="EMBL/GenBank/DDBJ databases">
        <title>Isolation and characterization of Sporomusa carbonis sp. nov., a carboxydotrophic hydrogenogen in the genus of Sporomusa isolated from a charcoal burning pile.</title>
        <authorList>
            <person name="Boeer T."/>
            <person name="Rosenbaum F."/>
            <person name="Eysell L."/>
            <person name="Mueller V."/>
            <person name="Daniel R."/>
            <person name="Poehlein A."/>
        </authorList>
    </citation>
    <scope>NUCLEOTIDE SEQUENCE [LARGE SCALE GENOMIC DNA]</scope>
    <source>
        <strain evidence="4">DSM 3132</strain>
    </source>
</reference>
<keyword evidence="1 2" id="KW-0807">Transducer</keyword>
<evidence type="ECO:0000313" key="4">
    <source>
        <dbReference type="EMBL" id="XFO75089.1"/>
    </source>
</evidence>
<name>A0ABZ3JAQ6_SPOA4</name>
<dbReference type="EMBL" id="CP155571">
    <property type="protein sequence ID" value="XFO75089.1"/>
    <property type="molecule type" value="Genomic_DNA"/>
</dbReference>
<evidence type="ECO:0000313" key="5">
    <source>
        <dbReference type="Proteomes" id="UP000216052"/>
    </source>
</evidence>
<evidence type="ECO:0000259" key="3">
    <source>
        <dbReference type="PROSITE" id="PS50111"/>
    </source>
</evidence>
<sequence>MNKLEALVMCIDIVAMACNPGTGILIVDKDRQVLAIRPADIKEKHGVPPAVGSEIPADSSIGKCIKTKELASSFLSKEFFGVRVRTCDIPIIDNDGRLLGVMDLIEPLEKQEKLLTVAATIAATAQEIAATTEELGANASCLAQEMDQARVGGDGVLTKIIKTDDILKFVSDIAANSNLLGLNAAIEAARAGEHGRGFAVVAEEMRKMASNSASYVNEIKTILTDIRNDTTGVVDIINHIFELSKRQADATEQIASTMQSLASTAGEVEHIAEKV</sequence>
<dbReference type="PANTHER" id="PTHR32089">
    <property type="entry name" value="METHYL-ACCEPTING CHEMOTAXIS PROTEIN MCPB"/>
    <property type="match status" value="1"/>
</dbReference>
<keyword evidence="5" id="KW-1185">Reference proteome</keyword>
<dbReference type="SUPFAM" id="SSF58104">
    <property type="entry name" value="Methyl-accepting chemotaxis protein (MCP) signaling domain"/>
    <property type="match status" value="1"/>
</dbReference>
<dbReference type="InterPro" id="IPR004089">
    <property type="entry name" value="MCPsignal_dom"/>
</dbReference>
<protein>
    <recommendedName>
        <fullName evidence="3">Methyl-accepting transducer domain-containing protein</fullName>
    </recommendedName>
</protein>
<gene>
    <name evidence="4" type="ORF">SPACI_052040</name>
</gene>
<dbReference type="Proteomes" id="UP000216052">
    <property type="component" value="Chromosome"/>
</dbReference>
<dbReference type="PROSITE" id="PS50111">
    <property type="entry name" value="CHEMOTAXIS_TRANSDUC_2"/>
    <property type="match status" value="1"/>
</dbReference>
<dbReference type="RefSeq" id="WP_093792091.1">
    <property type="nucleotide sequence ID" value="NZ_CP155571.1"/>
</dbReference>
<dbReference type="SMART" id="SM00283">
    <property type="entry name" value="MA"/>
    <property type="match status" value="1"/>
</dbReference>
<organism evidence="4 5">
    <name type="scientific">Sporomusa acidovorans (strain ATCC 49682 / DSM 3132 / Mol)</name>
    <dbReference type="NCBI Taxonomy" id="1123286"/>
    <lineage>
        <taxon>Bacteria</taxon>
        <taxon>Bacillati</taxon>
        <taxon>Bacillota</taxon>
        <taxon>Negativicutes</taxon>
        <taxon>Selenomonadales</taxon>
        <taxon>Sporomusaceae</taxon>
        <taxon>Sporomusa</taxon>
    </lineage>
</organism>
<proteinExistence type="predicted"/>
<dbReference type="Pfam" id="PF00015">
    <property type="entry name" value="MCPsignal"/>
    <property type="match status" value="1"/>
</dbReference>
<dbReference type="PANTHER" id="PTHR32089:SF112">
    <property type="entry name" value="LYSOZYME-LIKE PROTEIN-RELATED"/>
    <property type="match status" value="1"/>
</dbReference>
<feature type="domain" description="Methyl-accepting transducer" evidence="3">
    <location>
        <begin position="112"/>
        <end position="275"/>
    </location>
</feature>
<accession>A0ABZ3JAQ6</accession>
<evidence type="ECO:0000256" key="1">
    <source>
        <dbReference type="ARBA" id="ARBA00023224"/>
    </source>
</evidence>
<evidence type="ECO:0000256" key="2">
    <source>
        <dbReference type="PROSITE-ProRule" id="PRU00284"/>
    </source>
</evidence>
<dbReference type="Gene3D" id="1.10.287.950">
    <property type="entry name" value="Methyl-accepting chemotaxis protein"/>
    <property type="match status" value="1"/>
</dbReference>